<dbReference type="InParanoid" id="F4RE20"/>
<feature type="region of interest" description="Disordered" evidence="1">
    <location>
        <begin position="475"/>
        <end position="576"/>
    </location>
</feature>
<organism evidence="3">
    <name type="scientific">Melampsora larici-populina (strain 98AG31 / pathotype 3-4-7)</name>
    <name type="common">Poplar leaf rust fungus</name>
    <dbReference type="NCBI Taxonomy" id="747676"/>
    <lineage>
        <taxon>Eukaryota</taxon>
        <taxon>Fungi</taxon>
        <taxon>Dikarya</taxon>
        <taxon>Basidiomycota</taxon>
        <taxon>Pucciniomycotina</taxon>
        <taxon>Pucciniomycetes</taxon>
        <taxon>Pucciniales</taxon>
        <taxon>Melampsoraceae</taxon>
        <taxon>Melampsora</taxon>
    </lineage>
</organism>
<feature type="compositionally biased region" description="Low complexity" evidence="1">
    <location>
        <begin position="520"/>
        <end position="576"/>
    </location>
</feature>
<feature type="compositionally biased region" description="Basic residues" evidence="1">
    <location>
        <begin position="35"/>
        <end position="45"/>
    </location>
</feature>
<accession>F4RE20</accession>
<protein>
    <submittedName>
        <fullName evidence="2">Uncharacterized protein</fullName>
    </submittedName>
</protein>
<gene>
    <name evidence="2" type="ORF">MELLADRAFT_71251</name>
</gene>
<dbReference type="KEGG" id="mlr:MELLADRAFT_71251"/>
<dbReference type="Proteomes" id="UP000001072">
    <property type="component" value="Unassembled WGS sequence"/>
</dbReference>
<dbReference type="EMBL" id="GL883097">
    <property type="protein sequence ID" value="EGG09517.1"/>
    <property type="molecule type" value="Genomic_DNA"/>
</dbReference>
<reference evidence="3" key="1">
    <citation type="journal article" date="2011" name="Proc. Natl. Acad. Sci. U.S.A.">
        <title>Obligate biotrophy features unraveled by the genomic analysis of rust fungi.</title>
        <authorList>
            <person name="Duplessis S."/>
            <person name="Cuomo C.A."/>
            <person name="Lin Y.-C."/>
            <person name="Aerts A."/>
            <person name="Tisserant E."/>
            <person name="Veneault-Fourrey C."/>
            <person name="Joly D.L."/>
            <person name="Hacquard S."/>
            <person name="Amselem J."/>
            <person name="Cantarel B.L."/>
            <person name="Chiu R."/>
            <person name="Coutinho P.M."/>
            <person name="Feau N."/>
            <person name="Field M."/>
            <person name="Frey P."/>
            <person name="Gelhaye E."/>
            <person name="Goldberg J."/>
            <person name="Grabherr M.G."/>
            <person name="Kodira C.D."/>
            <person name="Kohler A."/>
            <person name="Kuees U."/>
            <person name="Lindquist E.A."/>
            <person name="Lucas S.M."/>
            <person name="Mago R."/>
            <person name="Mauceli E."/>
            <person name="Morin E."/>
            <person name="Murat C."/>
            <person name="Pangilinan J.L."/>
            <person name="Park R."/>
            <person name="Pearson M."/>
            <person name="Quesneville H."/>
            <person name="Rouhier N."/>
            <person name="Sakthikumar S."/>
            <person name="Salamov A.A."/>
            <person name="Schmutz J."/>
            <person name="Selles B."/>
            <person name="Shapiro H."/>
            <person name="Tanguay P."/>
            <person name="Tuskan G.A."/>
            <person name="Henrissat B."/>
            <person name="Van de Peer Y."/>
            <person name="Rouze P."/>
            <person name="Ellis J.G."/>
            <person name="Dodds P.N."/>
            <person name="Schein J.E."/>
            <person name="Zhong S."/>
            <person name="Hamelin R.C."/>
            <person name="Grigoriev I.V."/>
            <person name="Szabo L.J."/>
            <person name="Martin F."/>
        </authorList>
    </citation>
    <scope>NUCLEOTIDE SEQUENCE [LARGE SCALE GENOMIC DNA]</scope>
    <source>
        <strain evidence="3">98AG31 / pathotype 3-4-7</strain>
    </source>
</reference>
<dbReference type="HOGENOM" id="CLU_025212_2_2_1"/>
<feature type="region of interest" description="Disordered" evidence="1">
    <location>
        <begin position="1"/>
        <end position="78"/>
    </location>
</feature>
<keyword evidence="3" id="KW-1185">Reference proteome</keyword>
<evidence type="ECO:0000313" key="3">
    <source>
        <dbReference type="Proteomes" id="UP000001072"/>
    </source>
</evidence>
<feature type="compositionally biased region" description="Polar residues" evidence="1">
    <location>
        <begin position="46"/>
        <end position="56"/>
    </location>
</feature>
<dbReference type="AlphaFoldDB" id="F4RE20"/>
<feature type="compositionally biased region" description="Polar residues" evidence="1">
    <location>
        <begin position="16"/>
        <end position="31"/>
    </location>
</feature>
<name>F4RE20_MELLP</name>
<sequence>MPPSPRRRTTTRATRSNQARHSTTQTTNDTSPAAKRPRRQTKRTRGSTTNDDSASTRVEDQGDHLPTPSATQDQRQTPDDVDISMITLQNYQTFQDSWPIPRIQDQLKKQSSSNHQISAAVLAEGLAVLGKMDHTLHMIALASGVCVNNLKRSLGLLGGTHGENPWHRWLSFALAANDYPMPPRGHPEASELLAIRNKANSDTYNALTVTEREVFTAQVFYALGGYPDYSSVTTSEETDSFGDPVILIPEITKLSHEDELRYRPIYEDLVDMKKVARDRELNTPAAASQKQEKRSLQSFRKIAQQLSRDHQLFGLDYYIIACSSTSAGHGWCREYTSRDEISDWVSKKADLQQIFPIYCQNGSTIDEVRAVAAANAAAKSGTETQKSSNNQSDKDKKDLTLKLKTLLVNVLGKDAPPFPRIADPIGAIKDRKIDVIVERASDSALSNEDFNKGFLGMSAKARRNWMSNIDKGKFMIKKGQSPGNAPQDHHLNAQGPNGDSHGATANPNGGNNNSQRPESDSNSNNNSENNPNSNNNAENNPNSCNNLHGPENNPNGGVSNPNAANGASGNNSCQLV</sequence>
<feature type="compositionally biased region" description="Basic residues" evidence="1">
    <location>
        <begin position="1"/>
        <end position="10"/>
    </location>
</feature>
<dbReference type="VEuPathDB" id="FungiDB:MELLADRAFT_71251"/>
<dbReference type="RefSeq" id="XP_007407244.1">
    <property type="nucleotide sequence ID" value="XM_007407182.1"/>
</dbReference>
<dbReference type="GeneID" id="18931770"/>
<evidence type="ECO:0000313" key="2">
    <source>
        <dbReference type="EMBL" id="EGG09517.1"/>
    </source>
</evidence>
<dbReference type="OrthoDB" id="2506374at2759"/>
<proteinExistence type="predicted"/>
<evidence type="ECO:0000256" key="1">
    <source>
        <dbReference type="SAM" id="MobiDB-lite"/>
    </source>
</evidence>